<dbReference type="RefSeq" id="WP_015448385.1">
    <property type="nucleotide sequence ID" value="NC_020541.1"/>
</dbReference>
<dbReference type="OrthoDB" id="5873478at2"/>
<dbReference type="Pfam" id="PF11985">
    <property type="entry name" value="Phage_Mu_Gp27"/>
    <property type="match status" value="1"/>
</dbReference>
<dbReference type="HOGENOM" id="CLU_120444_3_0_6"/>
<dbReference type="EMBL" id="CP003470">
    <property type="protein sequence ID" value="AGG89915.1"/>
    <property type="molecule type" value="Genomic_DNA"/>
</dbReference>
<name>M4NG40_9GAMM</name>
<dbReference type="Proteomes" id="UP000011859">
    <property type="component" value="Chromosome"/>
</dbReference>
<accession>M4NG40</accession>
<sequence>MPRASTIKRLPDEQRRYLEKLIREDRHTLDEILAQVRERFPAAQVPSRSAVGRYSQQVNELAGRMRDIQAASTALVTELGEDPNDRAGQLLVQAVTTLATDAALKAQNADDGVSIKQIGELARGARAVLQARKMSLAERQEIARLAREQLQAEQAEALKGVVQAGGMTAATAETIRKQILGMA</sequence>
<protein>
    <recommendedName>
        <fullName evidence="3">DUF3486 family protein</fullName>
    </recommendedName>
</protein>
<evidence type="ECO:0000313" key="1">
    <source>
        <dbReference type="EMBL" id="AGG89915.1"/>
    </source>
</evidence>
<reference evidence="1 2" key="1">
    <citation type="submission" date="2012-04" db="EMBL/GenBank/DDBJ databases">
        <title>Complete genome of Rhodanobacter sp. 2APBS1.</title>
        <authorList>
            <consortium name="US DOE Joint Genome Institute"/>
            <person name="Huntemann M."/>
            <person name="Wei C.-L."/>
            <person name="Han J."/>
            <person name="Detter J.C."/>
            <person name="Han C."/>
            <person name="Tapia R."/>
            <person name="Munk A.C.C."/>
            <person name="Chen A."/>
            <person name="Krypides N."/>
            <person name="Mavromatis K."/>
            <person name="Markowitz V."/>
            <person name="Szeto E."/>
            <person name="Ivanova N."/>
            <person name="Mikhailova N."/>
            <person name="Ovchinnikova G."/>
            <person name="Pagani I."/>
            <person name="Pati A."/>
            <person name="Goodwin L."/>
            <person name="Peters L."/>
            <person name="Pitluck S."/>
            <person name="Woyke T."/>
            <person name="Prakash O."/>
            <person name="Elkins J."/>
            <person name="Brown S."/>
            <person name="Palumbo A."/>
            <person name="Hemme C."/>
            <person name="Zhou J."/>
            <person name="Watson D."/>
            <person name="Jardine P."/>
            <person name="Kostka J."/>
            <person name="Green S."/>
        </authorList>
    </citation>
    <scope>NUCLEOTIDE SEQUENCE [LARGE SCALE GENOMIC DNA]</scope>
    <source>
        <strain evidence="1 2">2APBS1</strain>
    </source>
</reference>
<dbReference type="STRING" id="666685.R2APBS1_2838"/>
<organism evidence="1 2">
    <name type="scientific">Rhodanobacter denitrificans</name>
    <dbReference type="NCBI Taxonomy" id="666685"/>
    <lineage>
        <taxon>Bacteria</taxon>
        <taxon>Pseudomonadati</taxon>
        <taxon>Pseudomonadota</taxon>
        <taxon>Gammaproteobacteria</taxon>
        <taxon>Lysobacterales</taxon>
        <taxon>Rhodanobacteraceae</taxon>
        <taxon>Rhodanobacter</taxon>
    </lineage>
</organism>
<dbReference type="eggNOG" id="ENOG50312E7">
    <property type="taxonomic scope" value="Bacteria"/>
</dbReference>
<gene>
    <name evidence="1" type="ORF">R2APBS1_2838</name>
</gene>
<dbReference type="AlphaFoldDB" id="M4NG40"/>
<evidence type="ECO:0000313" key="2">
    <source>
        <dbReference type="Proteomes" id="UP000011859"/>
    </source>
</evidence>
<evidence type="ECO:0008006" key="3">
    <source>
        <dbReference type="Google" id="ProtNLM"/>
    </source>
</evidence>
<dbReference type="KEGG" id="rhd:R2APBS1_2838"/>
<keyword evidence="2" id="KW-1185">Reference proteome</keyword>
<dbReference type="InterPro" id="IPR021874">
    <property type="entry name" value="Phage_Mu_Gp27"/>
</dbReference>
<proteinExistence type="predicted"/>